<dbReference type="InterPro" id="IPR019570">
    <property type="entry name" value="Connexin_CCC"/>
</dbReference>
<dbReference type="InterPro" id="IPR017990">
    <property type="entry name" value="Connexin_CS"/>
</dbReference>
<dbReference type="FunFam" id="1.20.1440.80:FF:000001">
    <property type="entry name" value="Gap junction alpha-1"/>
    <property type="match status" value="1"/>
</dbReference>
<dbReference type="PROSITE" id="PS00407">
    <property type="entry name" value="CONNEXINS_1"/>
    <property type="match status" value="1"/>
</dbReference>
<keyword evidence="16" id="KW-1185">Reference proteome</keyword>
<dbReference type="PANTHER" id="PTHR11984:SF61">
    <property type="entry name" value="GAP JUNCTION PROTEIN"/>
    <property type="match status" value="1"/>
</dbReference>
<keyword evidence="4 9" id="KW-0812">Transmembrane</keyword>
<evidence type="ECO:0000256" key="6">
    <source>
        <dbReference type="ARBA" id="ARBA00022949"/>
    </source>
</evidence>
<comment type="subunit">
    <text evidence="9">A connexon is composed of a hexamer of connexins.</text>
</comment>
<evidence type="ECO:0000256" key="1">
    <source>
        <dbReference type="ARBA" id="ARBA00004610"/>
    </source>
</evidence>
<keyword evidence="10" id="KW-0175">Coiled coil</keyword>
<proteinExistence type="inferred from homology"/>
<keyword evidence="5 9" id="KW-0303">Gap junction</keyword>
<feature type="transmembrane region" description="Helical" evidence="12">
    <location>
        <begin position="87"/>
        <end position="109"/>
    </location>
</feature>
<dbReference type="PANTHER" id="PTHR11984">
    <property type="entry name" value="CONNEXIN"/>
    <property type="match status" value="1"/>
</dbReference>
<dbReference type="InterPro" id="IPR013092">
    <property type="entry name" value="Connexin_N"/>
</dbReference>
<comment type="subcellular location">
    <subcellularLocation>
        <location evidence="1">Cell junction</location>
        <location evidence="1">Gap junction</location>
    </subcellularLocation>
    <subcellularLocation>
        <location evidence="2 9">Cell membrane</location>
        <topology evidence="2 9">Multi-pass membrane protein</topology>
    </subcellularLocation>
</comment>
<feature type="region of interest" description="Disordered" evidence="11">
    <location>
        <begin position="401"/>
        <end position="463"/>
    </location>
</feature>
<name>A0A553MXC1_9TELE</name>
<evidence type="ECO:0000259" key="14">
    <source>
        <dbReference type="SMART" id="SM01089"/>
    </source>
</evidence>
<dbReference type="STRING" id="623744.A0A553MXC1"/>
<evidence type="ECO:0000256" key="4">
    <source>
        <dbReference type="ARBA" id="ARBA00022692"/>
    </source>
</evidence>
<dbReference type="GO" id="GO:0005922">
    <property type="term" value="C:connexin complex"/>
    <property type="evidence" value="ECO:0007669"/>
    <property type="project" value="InterPro"/>
</dbReference>
<evidence type="ECO:0000313" key="15">
    <source>
        <dbReference type="EMBL" id="TRY57833.1"/>
    </source>
</evidence>
<dbReference type="GO" id="GO:0005243">
    <property type="term" value="F:gap junction channel activity"/>
    <property type="evidence" value="ECO:0007669"/>
    <property type="project" value="TreeGrafter"/>
</dbReference>
<evidence type="ECO:0000256" key="8">
    <source>
        <dbReference type="ARBA" id="ARBA00023136"/>
    </source>
</evidence>
<evidence type="ECO:0000256" key="7">
    <source>
        <dbReference type="ARBA" id="ARBA00022989"/>
    </source>
</evidence>
<feature type="compositionally biased region" description="Low complexity" evidence="11">
    <location>
        <begin position="430"/>
        <end position="446"/>
    </location>
</feature>
<evidence type="ECO:0000313" key="16">
    <source>
        <dbReference type="Proteomes" id="UP000316079"/>
    </source>
</evidence>
<evidence type="ECO:0000256" key="10">
    <source>
        <dbReference type="SAM" id="Coils"/>
    </source>
</evidence>
<keyword evidence="3" id="KW-1003">Cell membrane</keyword>
<dbReference type="GO" id="GO:0007267">
    <property type="term" value="P:cell-cell signaling"/>
    <property type="evidence" value="ECO:0007669"/>
    <property type="project" value="TreeGrafter"/>
</dbReference>
<feature type="coiled-coil region" evidence="10">
    <location>
        <begin position="109"/>
        <end position="157"/>
    </location>
</feature>
<dbReference type="SMART" id="SM00037">
    <property type="entry name" value="CNX"/>
    <property type="match status" value="1"/>
</dbReference>
<organism evidence="15 16">
    <name type="scientific">Danionella cerebrum</name>
    <dbReference type="NCBI Taxonomy" id="2873325"/>
    <lineage>
        <taxon>Eukaryota</taxon>
        <taxon>Metazoa</taxon>
        <taxon>Chordata</taxon>
        <taxon>Craniata</taxon>
        <taxon>Vertebrata</taxon>
        <taxon>Euteleostomi</taxon>
        <taxon>Actinopterygii</taxon>
        <taxon>Neopterygii</taxon>
        <taxon>Teleostei</taxon>
        <taxon>Ostariophysi</taxon>
        <taxon>Cypriniformes</taxon>
        <taxon>Danionidae</taxon>
        <taxon>Danioninae</taxon>
        <taxon>Danionella</taxon>
    </lineage>
</organism>
<evidence type="ECO:0000256" key="3">
    <source>
        <dbReference type="ARBA" id="ARBA00022475"/>
    </source>
</evidence>
<evidence type="ECO:0000256" key="12">
    <source>
        <dbReference type="SAM" id="Phobius"/>
    </source>
</evidence>
<keyword evidence="8 12" id="KW-0472">Membrane</keyword>
<accession>A0A553MXC1</accession>
<dbReference type="Proteomes" id="UP000316079">
    <property type="component" value="Unassembled WGS sequence"/>
</dbReference>
<evidence type="ECO:0000256" key="11">
    <source>
        <dbReference type="SAM" id="MobiDB-lite"/>
    </source>
</evidence>
<evidence type="ECO:0000256" key="9">
    <source>
        <dbReference type="RuleBase" id="RU000630"/>
    </source>
</evidence>
<feature type="transmembrane region" description="Helical" evidence="12">
    <location>
        <begin position="33"/>
        <end position="50"/>
    </location>
</feature>
<comment type="caution">
    <text evidence="15">The sequence shown here is derived from an EMBL/GenBank/DDBJ whole genome shotgun (WGS) entry which is preliminary data.</text>
</comment>
<evidence type="ECO:0000256" key="2">
    <source>
        <dbReference type="ARBA" id="ARBA00004651"/>
    </source>
</evidence>
<dbReference type="Pfam" id="PF00029">
    <property type="entry name" value="Connexin"/>
    <property type="match status" value="1"/>
</dbReference>
<dbReference type="EMBL" id="SRMA01027221">
    <property type="protein sequence ID" value="TRY57833.1"/>
    <property type="molecule type" value="Genomic_DNA"/>
</dbReference>
<dbReference type="InterPro" id="IPR000500">
    <property type="entry name" value="Connexin"/>
</dbReference>
<feature type="domain" description="Connexin cysteine-rich" evidence="14">
    <location>
        <begin position="176"/>
        <end position="242"/>
    </location>
</feature>
<feature type="domain" description="Connexin N-terminal" evidence="13">
    <location>
        <begin position="52"/>
        <end position="85"/>
    </location>
</feature>
<dbReference type="PROSITE" id="PS00408">
    <property type="entry name" value="CONNEXINS_2"/>
    <property type="match status" value="1"/>
</dbReference>
<protein>
    <recommendedName>
        <fullName evidence="9">Gap junction protein</fullName>
    </recommendedName>
</protein>
<dbReference type="InterPro" id="IPR038359">
    <property type="entry name" value="Connexin_N_sf"/>
</dbReference>
<evidence type="ECO:0000256" key="5">
    <source>
        <dbReference type="ARBA" id="ARBA00022868"/>
    </source>
</evidence>
<sequence>MAHGHVAVKMGDWNLLGSILEEVHIHSTIVGKIWLTILFIFRMLVLGVAAEDVWVDEQSEFVCNTDQPGCKNVCYDKAFPISLIRFWVLQVIFVSAPSLVYMGHALYQLRSLEKERHRKKVQLRVELEETEPFLEEHKKLEKELRRLEEQRKMKKAPLRGSLLRTYIIHILTRSVVEVVFIVGQYILYGIGLDPLYKCERVPCPNSVDCYVSRPTEKTIFMTFMIVIAGVSLFLNLLEISHLGVRKIKQTLSGLQLVEEDSFCKHKHSNAQQLCVMTDSSPHKNQHLKTFIPHSSQMEPALFLTGACISSRNDMQRHNSLAAATLPMTCITQQPRQTRQPSQGMIHELHSQGSEIQHVESSTGSDRDVRPLNSTHPGPEGHSEIPGCLHNAMHRPSRLLDLGDDTLESSGSDFCPPNRKTSFLVRMPSESLGSPSCPSTRSSESELGSLNDLPMNPPPGAGRRMSMSVFLDISSIMKK</sequence>
<dbReference type="Gene3D" id="1.20.1440.80">
    <property type="entry name" value="Gap junction channel protein cysteine-rich domain"/>
    <property type="match status" value="1"/>
</dbReference>
<comment type="similarity">
    <text evidence="9">Belongs to the connexin family.</text>
</comment>
<evidence type="ECO:0000259" key="13">
    <source>
        <dbReference type="SMART" id="SM00037"/>
    </source>
</evidence>
<dbReference type="PRINTS" id="PR00206">
    <property type="entry name" value="CONNEXIN"/>
</dbReference>
<keyword evidence="6" id="KW-0965">Cell junction</keyword>
<comment type="function">
    <text evidence="9">One gap junction consists of a cluster of closely packed pairs of transmembrane channels, the connexons, through which materials of low MW diffuse from one cell to a neighboring cell.</text>
</comment>
<dbReference type="SMART" id="SM01089">
    <property type="entry name" value="Connexin_CCC"/>
    <property type="match status" value="1"/>
</dbReference>
<dbReference type="OrthoDB" id="9939271at2759"/>
<feature type="transmembrane region" description="Helical" evidence="12">
    <location>
        <begin position="218"/>
        <end position="237"/>
    </location>
</feature>
<feature type="transmembrane region" description="Helical" evidence="12">
    <location>
        <begin position="161"/>
        <end position="187"/>
    </location>
</feature>
<feature type="compositionally biased region" description="Polar residues" evidence="11">
    <location>
        <begin position="351"/>
        <end position="363"/>
    </location>
</feature>
<dbReference type="AlphaFoldDB" id="A0A553MXC1"/>
<feature type="region of interest" description="Disordered" evidence="11">
    <location>
        <begin position="351"/>
        <end position="389"/>
    </location>
</feature>
<gene>
    <name evidence="15" type="ORF">DNTS_022745</name>
</gene>
<reference evidence="15 16" key="1">
    <citation type="journal article" date="2019" name="Sci. Data">
        <title>Hybrid genome assembly and annotation of Danionella translucida.</title>
        <authorList>
            <person name="Kadobianskyi M."/>
            <person name="Schulze L."/>
            <person name="Schuelke M."/>
            <person name="Judkewitz B."/>
        </authorList>
    </citation>
    <scope>NUCLEOTIDE SEQUENCE [LARGE SCALE GENOMIC DNA]</scope>
    <source>
        <strain evidence="15 16">Bolton</strain>
    </source>
</reference>
<keyword evidence="7 12" id="KW-1133">Transmembrane helix</keyword>